<dbReference type="Gene3D" id="6.10.250.3150">
    <property type="match status" value="1"/>
</dbReference>
<dbReference type="InterPro" id="IPR016047">
    <property type="entry name" value="M23ase_b-sheet_dom"/>
</dbReference>
<dbReference type="EMBL" id="FOFB01000006">
    <property type="protein sequence ID" value="SEQ13993.1"/>
    <property type="molecule type" value="Genomic_DNA"/>
</dbReference>
<feature type="coiled-coil region" evidence="2">
    <location>
        <begin position="13"/>
        <end position="72"/>
    </location>
</feature>
<gene>
    <name evidence="5" type="ORF">SAMN05444359_10641</name>
</gene>
<evidence type="ECO:0000256" key="3">
    <source>
        <dbReference type="SAM" id="MobiDB-lite"/>
    </source>
</evidence>
<organism evidence="5 6">
    <name type="scientific">Neolewinella agarilytica</name>
    <dbReference type="NCBI Taxonomy" id="478744"/>
    <lineage>
        <taxon>Bacteria</taxon>
        <taxon>Pseudomonadati</taxon>
        <taxon>Bacteroidota</taxon>
        <taxon>Saprospiria</taxon>
        <taxon>Saprospirales</taxon>
        <taxon>Lewinellaceae</taxon>
        <taxon>Neolewinella</taxon>
    </lineage>
</organism>
<dbReference type="Gene3D" id="2.70.70.10">
    <property type="entry name" value="Glucose Permease (Domain IIA)"/>
    <property type="match status" value="1"/>
</dbReference>
<dbReference type="InterPro" id="IPR050570">
    <property type="entry name" value="Cell_wall_metabolism_enzyme"/>
</dbReference>
<dbReference type="PANTHER" id="PTHR21666:SF289">
    <property type="entry name" value="L-ALA--D-GLU ENDOPEPTIDASE"/>
    <property type="match status" value="1"/>
</dbReference>
<evidence type="ECO:0000313" key="6">
    <source>
        <dbReference type="Proteomes" id="UP000199021"/>
    </source>
</evidence>
<keyword evidence="1" id="KW-0732">Signal</keyword>
<dbReference type="STRING" id="478744.SAMN05444359_10641"/>
<dbReference type="SUPFAM" id="SSF51261">
    <property type="entry name" value="Duplicated hybrid motif"/>
    <property type="match status" value="1"/>
</dbReference>
<name>A0A1H9DMM9_9BACT</name>
<keyword evidence="6" id="KW-1185">Reference proteome</keyword>
<dbReference type="InterPro" id="IPR011055">
    <property type="entry name" value="Dup_hybrid_motif"/>
</dbReference>
<feature type="region of interest" description="Disordered" evidence="3">
    <location>
        <begin position="239"/>
        <end position="260"/>
    </location>
</feature>
<evidence type="ECO:0000256" key="2">
    <source>
        <dbReference type="SAM" id="Coils"/>
    </source>
</evidence>
<evidence type="ECO:0000256" key="1">
    <source>
        <dbReference type="ARBA" id="ARBA00022729"/>
    </source>
</evidence>
<sequence length="384" mass="42673">MAIGLGTLQAQSAYELKQKRQRLQQELKKTTRKLQATRTRRGAAVGQADLLRQQIEQRTELLETLREEVARNATRLSRDSGVVESLTDDLDRMGKEYGAALRAAHRAKLSQGWLTFLLSARGFNDAFRRGIHLQQYRTYRRRQSRLIRQTQLSLTDRIARLSVQRIEQDSLLFAAEDQDATLRQELDIQTEIVDQLSSSEKSLLATISRQQKQSEELQREIRKAISRVVAAEAKRAAAKRRTGNTAPAAAPIGSSIGSSRGKLGWPAQGTIVRRFGSQPHPQVPSVKIENSGVDIDAGPSASVEAIFEGKVISVRDIAGLGTVVMLSHGSYYTVYSNLEYPRIKVGQGVIAGEQLGLTRSEGGPLHFELWKGKTPLNPEIWLGE</sequence>
<dbReference type="GO" id="GO:0004222">
    <property type="term" value="F:metalloendopeptidase activity"/>
    <property type="evidence" value="ECO:0007669"/>
    <property type="project" value="TreeGrafter"/>
</dbReference>
<protein>
    <submittedName>
        <fullName evidence="5">Septal ring factor EnvC, activator of murein hydrolases AmiA and AmiB</fullName>
    </submittedName>
</protein>
<keyword evidence="2" id="KW-0175">Coiled coil</keyword>
<proteinExistence type="predicted"/>
<dbReference type="PANTHER" id="PTHR21666">
    <property type="entry name" value="PEPTIDASE-RELATED"/>
    <property type="match status" value="1"/>
</dbReference>
<dbReference type="CDD" id="cd12797">
    <property type="entry name" value="M23_peptidase"/>
    <property type="match status" value="1"/>
</dbReference>
<reference evidence="6" key="1">
    <citation type="submission" date="2016-10" db="EMBL/GenBank/DDBJ databases">
        <authorList>
            <person name="Varghese N."/>
            <person name="Submissions S."/>
        </authorList>
    </citation>
    <scope>NUCLEOTIDE SEQUENCE [LARGE SCALE GENOMIC DNA]</scope>
    <source>
        <strain evidence="6">DSM 24740</strain>
    </source>
</reference>
<feature type="compositionally biased region" description="Low complexity" evidence="3">
    <location>
        <begin position="246"/>
        <end position="259"/>
    </location>
</feature>
<dbReference type="AlphaFoldDB" id="A0A1H9DMM9"/>
<accession>A0A1H9DMM9</accession>
<dbReference type="Proteomes" id="UP000199021">
    <property type="component" value="Unassembled WGS sequence"/>
</dbReference>
<dbReference type="InParanoid" id="A0A1H9DMM9"/>
<evidence type="ECO:0000259" key="4">
    <source>
        <dbReference type="Pfam" id="PF01551"/>
    </source>
</evidence>
<keyword evidence="5" id="KW-0378">Hydrolase</keyword>
<dbReference type="Pfam" id="PF01551">
    <property type="entry name" value="Peptidase_M23"/>
    <property type="match status" value="1"/>
</dbReference>
<feature type="domain" description="M23ase beta-sheet core" evidence="4">
    <location>
        <begin position="290"/>
        <end position="378"/>
    </location>
</feature>
<evidence type="ECO:0000313" key="5">
    <source>
        <dbReference type="EMBL" id="SEQ13993.1"/>
    </source>
</evidence>